<accession>A0AC34FCI9</accession>
<reference evidence="2" key="1">
    <citation type="submission" date="2022-11" db="UniProtKB">
        <authorList>
            <consortium name="WormBaseParasite"/>
        </authorList>
    </citation>
    <scope>IDENTIFICATION</scope>
</reference>
<evidence type="ECO:0000313" key="1">
    <source>
        <dbReference type="Proteomes" id="UP000887579"/>
    </source>
</evidence>
<name>A0AC34FCI9_9BILA</name>
<evidence type="ECO:0000313" key="2">
    <source>
        <dbReference type="WBParaSite" id="ES5_v2.g14898.t1"/>
    </source>
</evidence>
<dbReference type="WBParaSite" id="ES5_v2.g14898.t1">
    <property type="protein sequence ID" value="ES5_v2.g14898.t1"/>
    <property type="gene ID" value="ES5_v2.g14898"/>
</dbReference>
<protein>
    <submittedName>
        <fullName evidence="2">Uncharacterized protein</fullName>
    </submittedName>
</protein>
<proteinExistence type="predicted"/>
<dbReference type="Proteomes" id="UP000887579">
    <property type="component" value="Unplaced"/>
</dbReference>
<organism evidence="1 2">
    <name type="scientific">Panagrolaimus sp. ES5</name>
    <dbReference type="NCBI Taxonomy" id="591445"/>
    <lineage>
        <taxon>Eukaryota</taxon>
        <taxon>Metazoa</taxon>
        <taxon>Ecdysozoa</taxon>
        <taxon>Nematoda</taxon>
        <taxon>Chromadorea</taxon>
        <taxon>Rhabditida</taxon>
        <taxon>Tylenchina</taxon>
        <taxon>Panagrolaimomorpha</taxon>
        <taxon>Panagrolaimoidea</taxon>
        <taxon>Panagrolaimidae</taxon>
        <taxon>Panagrolaimus</taxon>
    </lineage>
</organism>
<sequence length="190" mass="22288">MPKRSYNRMEETRFFEEFVKEENALLECERILSELAVANFELENSVARLAEEKKVLQQLKTEDENLKARETALKKKFDELKQKFDVDIQKAETTNAQVKMIVLELETVQLEMRKVQTQYEILCDKMEQIVKDYKAFNAEIKTLEAKVCLKKIDANQLAEIRAKNIMDVEDLPECVDQMDGNVKKPRTTDF</sequence>